<evidence type="ECO:0000313" key="5">
    <source>
        <dbReference type="EMBL" id="ASP47881.1"/>
    </source>
</evidence>
<reference evidence="5 6" key="1">
    <citation type="submission" date="2017-08" db="EMBL/GenBank/DDBJ databases">
        <title>Complete genome of Colwellia sp. NB097-1, a psychrophile bacterium ioslated from Bering Sea.</title>
        <authorList>
            <person name="Chen X."/>
        </authorList>
    </citation>
    <scope>NUCLEOTIDE SEQUENCE [LARGE SCALE GENOMIC DNA]</scope>
    <source>
        <strain evidence="5 6">NB097-1</strain>
    </source>
</reference>
<proteinExistence type="inferred from homology"/>
<evidence type="ECO:0000256" key="2">
    <source>
        <dbReference type="PIRSR" id="PIRSR620019-1"/>
    </source>
</evidence>
<dbReference type="Gene3D" id="2.160.10.10">
    <property type="entry name" value="Hexapeptide repeat proteins"/>
    <property type="match status" value="1"/>
</dbReference>
<evidence type="ECO:0000313" key="6">
    <source>
        <dbReference type="Proteomes" id="UP000202259"/>
    </source>
</evidence>
<dbReference type="EMBL" id="CP020465">
    <property type="protein sequence ID" value="ASP47881.1"/>
    <property type="molecule type" value="Genomic_DNA"/>
</dbReference>
<accession>A0A222G7U6</accession>
<dbReference type="PANTHER" id="PTHR43300:SF7">
    <property type="entry name" value="UDP-N-ACETYLBACILLOSAMINE N-ACETYLTRANSFERASE"/>
    <property type="match status" value="1"/>
</dbReference>
<evidence type="ECO:0000256" key="1">
    <source>
        <dbReference type="ARBA" id="ARBA00007274"/>
    </source>
</evidence>
<feature type="binding site" evidence="3">
    <location>
        <position position="147"/>
    </location>
    <ligand>
        <name>acetyl-CoA</name>
        <dbReference type="ChEBI" id="CHEBI:57288"/>
    </ligand>
</feature>
<organism evidence="5 6">
    <name type="scientific">Cognaticolwellia beringensis</name>
    <dbReference type="NCBI Taxonomy" id="1967665"/>
    <lineage>
        <taxon>Bacteria</taxon>
        <taxon>Pseudomonadati</taxon>
        <taxon>Pseudomonadota</taxon>
        <taxon>Gammaproteobacteria</taxon>
        <taxon>Alteromonadales</taxon>
        <taxon>Colwelliaceae</taxon>
        <taxon>Cognaticolwellia</taxon>
    </lineage>
</organism>
<evidence type="ECO:0000259" key="4">
    <source>
        <dbReference type="Pfam" id="PF17836"/>
    </source>
</evidence>
<sequence>MKNNNTLVIIGAGGHGLVAADCAENIGHYNEIIFLDDCLEKLKDKNHWHIAGPIDSWVEYDENVNFIVAIGNNTIRASILQQLSAANRCLATLIHPTAFISKHSYIGPGVVIFANAVVNIGARIDEGCIINTAATIDHDCHIQAYCHISPGVNIAGGVNVGKLSWLGIGSSVVEYITLAQNTQSGAGAVITKPTQSNKLYLGVPARPVRSLI</sequence>
<dbReference type="Pfam" id="PF17836">
    <property type="entry name" value="PglD_N"/>
    <property type="match status" value="1"/>
</dbReference>
<dbReference type="Proteomes" id="UP000202259">
    <property type="component" value="Chromosome"/>
</dbReference>
<comment type="similarity">
    <text evidence="1">Belongs to the transferase hexapeptide repeat family.</text>
</comment>
<feature type="active site" description="Proton acceptor" evidence="2">
    <location>
        <position position="138"/>
    </location>
</feature>
<name>A0A222G7U6_9GAMM</name>
<dbReference type="InterPro" id="IPR020019">
    <property type="entry name" value="AcTrfase_PglD-like"/>
</dbReference>
<dbReference type="PANTHER" id="PTHR43300">
    <property type="entry name" value="ACETYLTRANSFERASE"/>
    <property type="match status" value="1"/>
</dbReference>
<dbReference type="RefSeq" id="WP_081150944.1">
    <property type="nucleotide sequence ID" value="NZ_CP020465.1"/>
</dbReference>
<feature type="site" description="Increases basicity of active site His" evidence="2">
    <location>
        <position position="139"/>
    </location>
</feature>
<keyword evidence="6" id="KW-1185">Reference proteome</keyword>
<dbReference type="OrthoDB" id="9794407at2"/>
<gene>
    <name evidence="5" type="ORF">B5D82_08985</name>
</gene>
<dbReference type="Gene3D" id="3.40.50.20">
    <property type="match status" value="1"/>
</dbReference>
<dbReference type="InterPro" id="IPR041561">
    <property type="entry name" value="PglD_N"/>
</dbReference>
<feature type="domain" description="PglD N-terminal" evidence="4">
    <location>
        <begin position="7"/>
        <end position="83"/>
    </location>
</feature>
<protein>
    <recommendedName>
        <fullName evidence="4">PglD N-terminal domain-containing protein</fullName>
    </recommendedName>
</protein>
<feature type="binding site" evidence="3">
    <location>
        <position position="71"/>
    </location>
    <ligand>
        <name>substrate</name>
    </ligand>
</feature>
<dbReference type="SUPFAM" id="SSF51161">
    <property type="entry name" value="Trimeric LpxA-like enzymes"/>
    <property type="match status" value="1"/>
</dbReference>
<evidence type="ECO:0000256" key="3">
    <source>
        <dbReference type="PIRSR" id="PIRSR620019-2"/>
    </source>
</evidence>
<dbReference type="NCBIfam" id="TIGR03570">
    <property type="entry name" value="NeuD_NnaD"/>
    <property type="match status" value="1"/>
</dbReference>
<feature type="binding site" evidence="3">
    <location>
        <position position="168"/>
    </location>
    <ligand>
        <name>acetyl-CoA</name>
        <dbReference type="ChEBI" id="CHEBI:57288"/>
    </ligand>
</feature>
<dbReference type="KEGG" id="cber:B5D82_08985"/>
<dbReference type="AlphaFoldDB" id="A0A222G7U6"/>
<dbReference type="CDD" id="cd03360">
    <property type="entry name" value="LbH_AT_putative"/>
    <property type="match status" value="1"/>
</dbReference>
<dbReference type="InterPro" id="IPR011004">
    <property type="entry name" value="Trimer_LpxA-like_sf"/>
</dbReference>
<dbReference type="InterPro" id="IPR050179">
    <property type="entry name" value="Trans_hexapeptide_repeat"/>
</dbReference>